<reference evidence="2" key="1">
    <citation type="journal article" date="2023" name="Nat. Commun.">
        <title>Diploid and tetraploid genomes of Acorus and the evolution of monocots.</title>
        <authorList>
            <person name="Ma L."/>
            <person name="Liu K.W."/>
            <person name="Li Z."/>
            <person name="Hsiao Y.Y."/>
            <person name="Qi Y."/>
            <person name="Fu T."/>
            <person name="Tang G.D."/>
            <person name="Zhang D."/>
            <person name="Sun W.H."/>
            <person name="Liu D.K."/>
            <person name="Li Y."/>
            <person name="Chen G.Z."/>
            <person name="Liu X.D."/>
            <person name="Liao X.Y."/>
            <person name="Jiang Y.T."/>
            <person name="Yu X."/>
            <person name="Hao Y."/>
            <person name="Huang J."/>
            <person name="Zhao X.W."/>
            <person name="Ke S."/>
            <person name="Chen Y.Y."/>
            <person name="Wu W.L."/>
            <person name="Hsu J.L."/>
            <person name="Lin Y.F."/>
            <person name="Huang M.D."/>
            <person name="Li C.Y."/>
            <person name="Huang L."/>
            <person name="Wang Z.W."/>
            <person name="Zhao X."/>
            <person name="Zhong W.Y."/>
            <person name="Peng D.H."/>
            <person name="Ahmad S."/>
            <person name="Lan S."/>
            <person name="Zhang J.S."/>
            <person name="Tsai W.C."/>
            <person name="Van de Peer Y."/>
            <person name="Liu Z.J."/>
        </authorList>
    </citation>
    <scope>NUCLEOTIDE SEQUENCE</scope>
    <source>
        <strain evidence="2">SCP</strain>
    </source>
</reference>
<sequence>MNPPLLPSVHNVLRDHPPWTPTCPPIQRSGPSHSPRASPLSPQGLLPRRAPESPCHQPQPKARSLRSLPNMTTAKERLEGLMLAKRSVSDLSFDATSARRVTFEEPVEKTSVASGSG</sequence>
<comment type="caution">
    <text evidence="2">The sequence shown here is derived from an EMBL/GenBank/DDBJ whole genome shotgun (WGS) entry which is preliminary data.</text>
</comment>
<evidence type="ECO:0000256" key="1">
    <source>
        <dbReference type="SAM" id="MobiDB-lite"/>
    </source>
</evidence>
<evidence type="ECO:0000313" key="3">
    <source>
        <dbReference type="Proteomes" id="UP001179952"/>
    </source>
</evidence>
<dbReference type="EMBL" id="JAUJYN010000035">
    <property type="protein sequence ID" value="KAK1257681.1"/>
    <property type="molecule type" value="Genomic_DNA"/>
</dbReference>
<feature type="region of interest" description="Disordered" evidence="1">
    <location>
        <begin position="1"/>
        <end position="70"/>
    </location>
</feature>
<gene>
    <name evidence="2" type="ORF">QJS04_geneDACA016809</name>
</gene>
<dbReference type="Proteomes" id="UP001179952">
    <property type="component" value="Unassembled WGS sequence"/>
</dbReference>
<organism evidence="2 3">
    <name type="scientific">Acorus gramineus</name>
    <name type="common">Dwarf sweet flag</name>
    <dbReference type="NCBI Taxonomy" id="55184"/>
    <lineage>
        <taxon>Eukaryota</taxon>
        <taxon>Viridiplantae</taxon>
        <taxon>Streptophyta</taxon>
        <taxon>Embryophyta</taxon>
        <taxon>Tracheophyta</taxon>
        <taxon>Spermatophyta</taxon>
        <taxon>Magnoliopsida</taxon>
        <taxon>Liliopsida</taxon>
        <taxon>Acoraceae</taxon>
        <taxon>Acorus</taxon>
    </lineage>
</organism>
<reference evidence="2" key="2">
    <citation type="submission" date="2023-06" db="EMBL/GenBank/DDBJ databases">
        <authorList>
            <person name="Ma L."/>
            <person name="Liu K.-W."/>
            <person name="Li Z."/>
            <person name="Hsiao Y.-Y."/>
            <person name="Qi Y."/>
            <person name="Fu T."/>
            <person name="Tang G."/>
            <person name="Zhang D."/>
            <person name="Sun W.-H."/>
            <person name="Liu D.-K."/>
            <person name="Li Y."/>
            <person name="Chen G.-Z."/>
            <person name="Liu X.-D."/>
            <person name="Liao X.-Y."/>
            <person name="Jiang Y.-T."/>
            <person name="Yu X."/>
            <person name="Hao Y."/>
            <person name="Huang J."/>
            <person name="Zhao X.-W."/>
            <person name="Ke S."/>
            <person name="Chen Y.-Y."/>
            <person name="Wu W.-L."/>
            <person name="Hsu J.-L."/>
            <person name="Lin Y.-F."/>
            <person name="Huang M.-D."/>
            <person name="Li C.-Y."/>
            <person name="Huang L."/>
            <person name="Wang Z.-W."/>
            <person name="Zhao X."/>
            <person name="Zhong W.-Y."/>
            <person name="Peng D.-H."/>
            <person name="Ahmad S."/>
            <person name="Lan S."/>
            <person name="Zhang J.-S."/>
            <person name="Tsai W.-C."/>
            <person name="Van De Peer Y."/>
            <person name="Liu Z.-J."/>
        </authorList>
    </citation>
    <scope>NUCLEOTIDE SEQUENCE</scope>
    <source>
        <strain evidence="2">SCP</strain>
        <tissue evidence="2">Leaves</tissue>
    </source>
</reference>
<name>A0AAV8ZYH2_ACOGR</name>
<dbReference type="AlphaFoldDB" id="A0AAV8ZYH2"/>
<proteinExistence type="predicted"/>
<protein>
    <submittedName>
        <fullName evidence="2">Uncharacterized protein</fullName>
    </submittedName>
</protein>
<accession>A0AAV8ZYH2</accession>
<evidence type="ECO:0000313" key="2">
    <source>
        <dbReference type="EMBL" id="KAK1257681.1"/>
    </source>
</evidence>
<keyword evidence="3" id="KW-1185">Reference proteome</keyword>